<dbReference type="AlphaFoldDB" id="A0A162Z925"/>
<keyword evidence="2" id="KW-1185">Reference proteome</keyword>
<name>A0A162Z925_9FLAO</name>
<evidence type="ECO:0000313" key="1">
    <source>
        <dbReference type="EMBL" id="KZS39637.1"/>
    </source>
</evidence>
<dbReference type="STRING" id="1642818.AWE51_08275"/>
<protein>
    <submittedName>
        <fullName evidence="1">Uncharacterized protein</fullName>
    </submittedName>
</protein>
<comment type="caution">
    <text evidence="1">The sequence shown here is derived from an EMBL/GenBank/DDBJ whole genome shotgun (WGS) entry which is preliminary data.</text>
</comment>
<proteinExistence type="predicted"/>
<accession>A0A162Z925</accession>
<organism evidence="1 2">
    <name type="scientific">Aquimarina aggregata</name>
    <dbReference type="NCBI Taxonomy" id="1642818"/>
    <lineage>
        <taxon>Bacteria</taxon>
        <taxon>Pseudomonadati</taxon>
        <taxon>Bacteroidota</taxon>
        <taxon>Flavobacteriia</taxon>
        <taxon>Flavobacteriales</taxon>
        <taxon>Flavobacteriaceae</taxon>
        <taxon>Aquimarina</taxon>
    </lineage>
</organism>
<dbReference type="EMBL" id="LQRT01000024">
    <property type="protein sequence ID" value="KZS39637.1"/>
    <property type="molecule type" value="Genomic_DNA"/>
</dbReference>
<sequence>MLSCKEQEIKKNQISINNQILSLTTQKTKEQFLEGLFDSDQAARNSGVELEILKRNNYDQKSEEYQDYIRKMIKTDSINFLKSKKYLEVYGHPNTKDFSSKASYAVKTICLHQTYKKQLELFPYMYEGYTKGYLTNESFSFLLNRLHINKYGTSYPQAINDEENIKQLLEKLKLN</sequence>
<dbReference type="Proteomes" id="UP000076715">
    <property type="component" value="Unassembled WGS sequence"/>
</dbReference>
<reference evidence="1 2" key="1">
    <citation type="submission" date="2016-01" db="EMBL/GenBank/DDBJ databases">
        <title>The draft genome sequence of Aquimarina sp. RZW4-3-2.</title>
        <authorList>
            <person name="Wang Y."/>
        </authorList>
    </citation>
    <scope>NUCLEOTIDE SEQUENCE [LARGE SCALE GENOMIC DNA]</scope>
    <source>
        <strain evidence="1 2">RZW4-3-2</strain>
    </source>
</reference>
<evidence type="ECO:0000313" key="2">
    <source>
        <dbReference type="Proteomes" id="UP000076715"/>
    </source>
</evidence>
<gene>
    <name evidence="1" type="ORF">AWE51_08275</name>
</gene>